<feature type="compositionally biased region" description="Basic and acidic residues" evidence="1">
    <location>
        <begin position="1"/>
        <end position="14"/>
    </location>
</feature>
<keyword evidence="4" id="KW-1185">Reference proteome</keyword>
<evidence type="ECO:0000313" key="3">
    <source>
        <dbReference type="EMBL" id="KJF39213.1"/>
    </source>
</evidence>
<evidence type="ECO:0000256" key="1">
    <source>
        <dbReference type="SAM" id="MobiDB-lite"/>
    </source>
</evidence>
<feature type="region of interest" description="Disordered" evidence="1">
    <location>
        <begin position="1"/>
        <end position="57"/>
    </location>
</feature>
<name>A0A0D8J0C1_9FIRM</name>
<protein>
    <recommendedName>
        <fullName evidence="5">Protein TolB</fullName>
    </recommendedName>
</protein>
<dbReference type="EMBL" id="JXXK01000021">
    <property type="protein sequence ID" value="KJF39213.1"/>
    <property type="molecule type" value="Genomic_DNA"/>
</dbReference>
<keyword evidence="2" id="KW-0472">Membrane</keyword>
<proteinExistence type="predicted"/>
<dbReference type="Proteomes" id="UP000032483">
    <property type="component" value="Unassembled WGS sequence"/>
</dbReference>
<keyword evidence="2" id="KW-0812">Transmembrane</keyword>
<reference evidence="3" key="1">
    <citation type="submission" date="2015-02" db="EMBL/GenBank/DDBJ databases">
        <title>A novel member of the family Ruminococcaceae isolated from human feces.</title>
        <authorList>
            <person name="Shkoporov A.N."/>
            <person name="Chaplin A.V."/>
            <person name="Motuzova O.V."/>
            <person name="Kafarskaia L.I."/>
            <person name="Khokhlova E.V."/>
            <person name="Efimov B.A."/>
        </authorList>
    </citation>
    <scope>NUCLEOTIDE SEQUENCE [LARGE SCALE GENOMIC DNA]</scope>
    <source>
        <strain evidence="3">585-1</strain>
    </source>
</reference>
<feature type="transmembrane region" description="Helical" evidence="2">
    <location>
        <begin position="72"/>
        <end position="98"/>
    </location>
</feature>
<evidence type="ECO:0008006" key="5">
    <source>
        <dbReference type="Google" id="ProtNLM"/>
    </source>
</evidence>
<dbReference type="InterPro" id="IPR011044">
    <property type="entry name" value="Quino_amine_DH_bsu"/>
</dbReference>
<dbReference type="SUPFAM" id="SSF50969">
    <property type="entry name" value="YVTN repeat-like/Quinoprotein amine dehydrogenase"/>
    <property type="match status" value="1"/>
</dbReference>
<sequence length="438" mass="46665">MELMPREPDGREQENTTPQRPGAPARSAVRPDAGEPRAIQEQAPGAEPVPPRSSAARIERIRRRKRMRRIRAAAVCAVLLAAVLAYFTGIYGASLALLGDAVDSIGIALTPSPGYPVSFTLSGYQNALPLAGGFVAVGDKDLAIYSAGGNEVRRIQHGYGRPAITAGNTRVCVYNRAGKELRVESRSRTLFENKFDDAIQLCAMSPNGTLAVFTKSKLYVYDPMFENIYTFQTQDLPTALAFAGDNRQFAAGCPYAEGGALGGTVYLMDTRKDEYVTIRNTEGMPVKIQYLTNAEVLVLYDTYAAVYDTADGTELYRYSYGGRTLQSAAISAGKNAVLLFGDGVHGALTQLTILDATLSEAGSADVNERASGVAASRTGAFVLTNDGVLSYGLDGVFYGATVTEAKPLAMVNGRKLLLLEQGEVSVFEPPAPPSASAG</sequence>
<dbReference type="InterPro" id="IPR043765">
    <property type="entry name" value="DUF5711"/>
</dbReference>
<dbReference type="GeneID" id="42857575"/>
<accession>A0A0D8J0C1</accession>
<evidence type="ECO:0000256" key="2">
    <source>
        <dbReference type="SAM" id="Phobius"/>
    </source>
</evidence>
<gene>
    <name evidence="3" type="ORF">TQ39_13470</name>
</gene>
<dbReference type="AlphaFoldDB" id="A0A0D8J0C1"/>
<organism evidence="3 4">
    <name type="scientific">Ruthenibacterium lactatiformans</name>
    <dbReference type="NCBI Taxonomy" id="1550024"/>
    <lineage>
        <taxon>Bacteria</taxon>
        <taxon>Bacillati</taxon>
        <taxon>Bacillota</taxon>
        <taxon>Clostridia</taxon>
        <taxon>Eubacteriales</taxon>
        <taxon>Oscillospiraceae</taxon>
        <taxon>Ruthenibacterium</taxon>
    </lineage>
</organism>
<evidence type="ECO:0000313" key="4">
    <source>
        <dbReference type="Proteomes" id="UP000032483"/>
    </source>
</evidence>
<dbReference type="Pfam" id="PF18975">
    <property type="entry name" value="DUF5711"/>
    <property type="match status" value="1"/>
</dbReference>
<comment type="caution">
    <text evidence="3">The sequence shown here is derived from an EMBL/GenBank/DDBJ whole genome shotgun (WGS) entry which is preliminary data.</text>
</comment>
<dbReference type="RefSeq" id="WP_050005899.1">
    <property type="nucleotide sequence ID" value="NZ_CAUBBA010000012.1"/>
</dbReference>
<keyword evidence="2" id="KW-1133">Transmembrane helix</keyword>